<accession>A0AA97FBD2</accession>
<keyword evidence="1" id="KW-0378">Hydrolase</keyword>
<dbReference type="GO" id="GO:0004386">
    <property type="term" value="F:helicase activity"/>
    <property type="evidence" value="ECO:0007669"/>
    <property type="project" value="UniProtKB-KW"/>
</dbReference>
<evidence type="ECO:0000313" key="1">
    <source>
        <dbReference type="EMBL" id="WOF15952.1"/>
    </source>
</evidence>
<dbReference type="AlphaFoldDB" id="A0AA97FBD2"/>
<dbReference type="EMBL" id="CP043875">
    <property type="protein sequence ID" value="WOF15952.1"/>
    <property type="molecule type" value="Genomic_DNA"/>
</dbReference>
<reference evidence="1 2" key="1">
    <citation type="submission" date="2019-09" db="EMBL/GenBank/DDBJ databases">
        <title>The complete genome of Methanoplanus sp. FWC-SCC4.</title>
        <authorList>
            <person name="Chen S.-C."/>
            <person name="Zhou Y.-Z."/>
            <person name="Lai M.-C."/>
        </authorList>
    </citation>
    <scope>NUCLEOTIDE SEQUENCE [LARGE SCALE GENOMIC DNA]</scope>
    <source>
        <strain evidence="1 2">FWC-SCC4</strain>
    </source>
</reference>
<name>A0AA97FBD2_9EURY</name>
<sequence length="49" mass="5572">MVKHECGYEEDIHCRKCGRPLVQNKNGLYCPHCGRQVTIICPGCGKPWL</sequence>
<dbReference type="KEGG" id="mefw:F1737_04175"/>
<protein>
    <submittedName>
        <fullName evidence="1">DNA helicase PriA</fullName>
    </submittedName>
</protein>
<keyword evidence="1" id="KW-0067">ATP-binding</keyword>
<dbReference type="SUPFAM" id="SSF161187">
    <property type="entry name" value="YfgJ-like"/>
    <property type="match status" value="1"/>
</dbReference>
<dbReference type="Proteomes" id="UP001301797">
    <property type="component" value="Chromosome"/>
</dbReference>
<keyword evidence="2" id="KW-1185">Reference proteome</keyword>
<keyword evidence="1" id="KW-0347">Helicase</keyword>
<keyword evidence="1" id="KW-0547">Nucleotide-binding</keyword>
<gene>
    <name evidence="1" type="ORF">F1737_04175</name>
</gene>
<proteinExistence type="predicted"/>
<evidence type="ECO:0000313" key="2">
    <source>
        <dbReference type="Proteomes" id="UP001301797"/>
    </source>
</evidence>
<dbReference type="Gene3D" id="2.20.70.10">
    <property type="match status" value="1"/>
</dbReference>
<organism evidence="1 2">
    <name type="scientific">Methanochimaera problematica</name>
    <dbReference type="NCBI Taxonomy" id="2609417"/>
    <lineage>
        <taxon>Archaea</taxon>
        <taxon>Methanobacteriati</taxon>
        <taxon>Methanobacteriota</taxon>
        <taxon>Stenosarchaea group</taxon>
        <taxon>Methanomicrobia</taxon>
        <taxon>Methanomicrobiales</taxon>
        <taxon>Methanomicrobiaceae</taxon>
        <taxon>Methanochimaera</taxon>
    </lineage>
</organism>